<sequence length="133" mass="14312">MIVTMEQRAVVDGEPSSQTEELDDRIKVLVVDDNVTIRRLVSNALDVEDDIVVVGTASNGRSALSKIEQLKPDVVTLDVEMPDMDGLQTLAALRDARRSVPVIMFSTLTARGARATIEALALGAADYTTKPSS</sequence>
<feature type="non-terminal residue" evidence="2">
    <location>
        <position position="133"/>
    </location>
</feature>
<comment type="caution">
    <text evidence="2">The sequence shown here is derived from an EMBL/GenBank/DDBJ whole genome shotgun (WGS) entry which is preliminary data.</text>
</comment>
<reference evidence="2" key="2">
    <citation type="journal article" date="2014" name="ISME J.">
        <title>Microbial stratification in low pH oxic and suboxic macroscopic growths along an acid mine drainage.</title>
        <authorList>
            <person name="Mendez-Garcia C."/>
            <person name="Mesa V."/>
            <person name="Sprenger R.R."/>
            <person name="Richter M."/>
            <person name="Diez M.S."/>
            <person name="Solano J."/>
            <person name="Bargiela R."/>
            <person name="Golyshina O.V."/>
            <person name="Manteca A."/>
            <person name="Ramos J.L."/>
            <person name="Gallego J.R."/>
            <person name="Llorente I."/>
            <person name="Martins Dos Santos V.A."/>
            <person name="Jensen O.N."/>
            <person name="Pelaez A.I."/>
            <person name="Sanchez J."/>
            <person name="Ferrer M."/>
        </authorList>
    </citation>
    <scope>NUCLEOTIDE SEQUENCE</scope>
</reference>
<dbReference type="AlphaFoldDB" id="T0Z5I3"/>
<dbReference type="Gene3D" id="3.40.50.2300">
    <property type="match status" value="1"/>
</dbReference>
<dbReference type="GO" id="GO:0000160">
    <property type="term" value="P:phosphorelay signal transduction system"/>
    <property type="evidence" value="ECO:0007669"/>
    <property type="project" value="InterPro"/>
</dbReference>
<dbReference type="Pfam" id="PF00072">
    <property type="entry name" value="Response_reg"/>
    <property type="match status" value="1"/>
</dbReference>
<dbReference type="InterPro" id="IPR001789">
    <property type="entry name" value="Sig_transdc_resp-reg_receiver"/>
</dbReference>
<protein>
    <submittedName>
        <fullName evidence="2">Response regulator receiver modulated CheB methylesterase</fullName>
    </submittedName>
</protein>
<dbReference type="InterPro" id="IPR011006">
    <property type="entry name" value="CheY-like_superfamily"/>
</dbReference>
<evidence type="ECO:0000313" key="2">
    <source>
        <dbReference type="EMBL" id="EQD40303.1"/>
    </source>
</evidence>
<gene>
    <name evidence="2" type="ORF">B1A_16491</name>
</gene>
<name>T0Z5I3_9ZZZZ</name>
<dbReference type="CDD" id="cd17541">
    <property type="entry name" value="REC_CheB-like"/>
    <property type="match status" value="1"/>
</dbReference>
<dbReference type="PANTHER" id="PTHR42872">
    <property type="entry name" value="PROTEIN-GLUTAMATE METHYLESTERASE/PROTEIN-GLUTAMINE GLUTAMINASE"/>
    <property type="match status" value="1"/>
</dbReference>
<dbReference type="SMART" id="SM00448">
    <property type="entry name" value="REC"/>
    <property type="match status" value="1"/>
</dbReference>
<dbReference type="EMBL" id="AUZX01012125">
    <property type="protein sequence ID" value="EQD40303.1"/>
    <property type="molecule type" value="Genomic_DNA"/>
</dbReference>
<dbReference type="PROSITE" id="PS50110">
    <property type="entry name" value="RESPONSE_REGULATORY"/>
    <property type="match status" value="1"/>
</dbReference>
<feature type="domain" description="Response regulatory" evidence="1">
    <location>
        <begin position="27"/>
        <end position="133"/>
    </location>
</feature>
<dbReference type="SUPFAM" id="SSF52172">
    <property type="entry name" value="CheY-like"/>
    <property type="match status" value="1"/>
</dbReference>
<organism evidence="2">
    <name type="scientific">mine drainage metagenome</name>
    <dbReference type="NCBI Taxonomy" id="410659"/>
    <lineage>
        <taxon>unclassified sequences</taxon>
        <taxon>metagenomes</taxon>
        <taxon>ecological metagenomes</taxon>
    </lineage>
</organism>
<dbReference type="PANTHER" id="PTHR42872:SF6">
    <property type="entry name" value="PROTEIN-GLUTAMATE METHYLESTERASE_PROTEIN-GLUTAMINE GLUTAMINASE"/>
    <property type="match status" value="1"/>
</dbReference>
<proteinExistence type="predicted"/>
<accession>T0Z5I3</accession>
<reference evidence="2" key="1">
    <citation type="submission" date="2013-08" db="EMBL/GenBank/DDBJ databases">
        <authorList>
            <person name="Mendez C."/>
            <person name="Richter M."/>
            <person name="Ferrer M."/>
            <person name="Sanchez J."/>
        </authorList>
    </citation>
    <scope>NUCLEOTIDE SEQUENCE</scope>
</reference>
<evidence type="ECO:0000259" key="1">
    <source>
        <dbReference type="PROSITE" id="PS50110"/>
    </source>
</evidence>